<dbReference type="PROSITE" id="PS50956">
    <property type="entry name" value="HTH_ASNC_2"/>
    <property type="match status" value="1"/>
</dbReference>
<dbReference type="GO" id="GO:0043200">
    <property type="term" value="P:response to amino acid"/>
    <property type="evidence" value="ECO:0007669"/>
    <property type="project" value="TreeGrafter"/>
</dbReference>
<dbReference type="Gene3D" id="1.10.10.10">
    <property type="entry name" value="Winged helix-like DNA-binding domain superfamily/Winged helix DNA-binding domain"/>
    <property type="match status" value="1"/>
</dbReference>
<evidence type="ECO:0000256" key="3">
    <source>
        <dbReference type="ARBA" id="ARBA00023163"/>
    </source>
</evidence>
<evidence type="ECO:0000256" key="1">
    <source>
        <dbReference type="ARBA" id="ARBA00023015"/>
    </source>
</evidence>
<dbReference type="EMBL" id="QBKS01000001">
    <property type="protein sequence ID" value="PTX56612.1"/>
    <property type="molecule type" value="Genomic_DNA"/>
</dbReference>
<comment type="caution">
    <text evidence="5">The sequence shown here is derived from an EMBL/GenBank/DDBJ whole genome shotgun (WGS) entry which is preliminary data.</text>
</comment>
<dbReference type="InterPro" id="IPR036390">
    <property type="entry name" value="WH_DNA-bd_sf"/>
</dbReference>
<dbReference type="InterPro" id="IPR019888">
    <property type="entry name" value="Tscrpt_reg_AsnC-like"/>
</dbReference>
<dbReference type="PRINTS" id="PR00033">
    <property type="entry name" value="HTHASNC"/>
</dbReference>
<dbReference type="InterPro" id="IPR011008">
    <property type="entry name" value="Dimeric_a/b-barrel"/>
</dbReference>
<organism evidence="5 6">
    <name type="scientific">Litoreibacter ponti</name>
    <dbReference type="NCBI Taxonomy" id="1510457"/>
    <lineage>
        <taxon>Bacteria</taxon>
        <taxon>Pseudomonadati</taxon>
        <taxon>Pseudomonadota</taxon>
        <taxon>Alphaproteobacteria</taxon>
        <taxon>Rhodobacterales</taxon>
        <taxon>Roseobacteraceae</taxon>
        <taxon>Litoreibacter</taxon>
    </lineage>
</organism>
<dbReference type="GO" id="GO:0005829">
    <property type="term" value="C:cytosol"/>
    <property type="evidence" value="ECO:0007669"/>
    <property type="project" value="TreeGrafter"/>
</dbReference>
<dbReference type="InterPro" id="IPR000485">
    <property type="entry name" value="AsnC-type_HTH_dom"/>
</dbReference>
<evidence type="ECO:0000256" key="2">
    <source>
        <dbReference type="ARBA" id="ARBA00023125"/>
    </source>
</evidence>
<accession>A0A2T6BKN6</accession>
<evidence type="ECO:0000259" key="4">
    <source>
        <dbReference type="PROSITE" id="PS50956"/>
    </source>
</evidence>
<proteinExistence type="predicted"/>
<dbReference type="Pfam" id="PF13412">
    <property type="entry name" value="HTH_24"/>
    <property type="match status" value="1"/>
</dbReference>
<gene>
    <name evidence="5" type="ORF">C8N43_1272</name>
</gene>
<dbReference type="Pfam" id="PF01037">
    <property type="entry name" value="AsnC_trans_reg"/>
    <property type="match status" value="1"/>
</dbReference>
<dbReference type="SMART" id="SM00344">
    <property type="entry name" value="HTH_ASNC"/>
    <property type="match status" value="1"/>
</dbReference>
<evidence type="ECO:0000313" key="5">
    <source>
        <dbReference type="EMBL" id="PTX56612.1"/>
    </source>
</evidence>
<name>A0A2T6BKN6_9RHOB</name>
<dbReference type="SUPFAM" id="SSF54909">
    <property type="entry name" value="Dimeric alpha+beta barrel"/>
    <property type="match status" value="1"/>
</dbReference>
<dbReference type="PANTHER" id="PTHR30154">
    <property type="entry name" value="LEUCINE-RESPONSIVE REGULATORY PROTEIN"/>
    <property type="match status" value="1"/>
</dbReference>
<dbReference type="SUPFAM" id="SSF46785">
    <property type="entry name" value="Winged helix' DNA-binding domain"/>
    <property type="match status" value="1"/>
</dbReference>
<dbReference type="OrthoDB" id="9803143at2"/>
<evidence type="ECO:0000313" key="6">
    <source>
        <dbReference type="Proteomes" id="UP000243978"/>
    </source>
</evidence>
<protein>
    <submittedName>
        <fullName evidence="5">AsnC family transcriptional regulator</fullName>
    </submittedName>
</protein>
<keyword evidence="6" id="KW-1185">Reference proteome</keyword>
<dbReference type="Gene3D" id="3.30.70.920">
    <property type="match status" value="1"/>
</dbReference>
<reference evidence="5 6" key="1">
    <citation type="submission" date="2018-04" db="EMBL/GenBank/DDBJ databases">
        <title>Genomic Encyclopedia of Archaeal and Bacterial Type Strains, Phase II (KMG-II): from individual species to whole genera.</title>
        <authorList>
            <person name="Goeker M."/>
        </authorList>
    </citation>
    <scope>NUCLEOTIDE SEQUENCE [LARGE SCALE GENOMIC DNA]</scope>
    <source>
        <strain evidence="5 6">DSM 100977</strain>
    </source>
</reference>
<keyword evidence="3" id="KW-0804">Transcription</keyword>
<sequence>MPALDAADLRLLDLLQRDGQMTAQALAEKVHLSPSQVARRKQRLEADGVIRGYRAHLDPKAVGLSVQAFVQIQTATHTDTSHRAFLRLTETQPEIIAAWTLTGEADYLLRIICADLTALNRLVQEVLLPHPAVGRVQSQIVMDEIKPDSPLPT</sequence>
<dbReference type="RefSeq" id="WP_107844792.1">
    <property type="nucleotide sequence ID" value="NZ_QBKS01000001.1"/>
</dbReference>
<feature type="domain" description="HTH asnC-type" evidence="4">
    <location>
        <begin position="4"/>
        <end position="65"/>
    </location>
</feature>
<dbReference type="AlphaFoldDB" id="A0A2T6BKN6"/>
<keyword evidence="2" id="KW-0238">DNA-binding</keyword>
<dbReference type="GO" id="GO:0043565">
    <property type="term" value="F:sequence-specific DNA binding"/>
    <property type="evidence" value="ECO:0007669"/>
    <property type="project" value="InterPro"/>
</dbReference>
<keyword evidence="1" id="KW-0805">Transcription regulation</keyword>
<dbReference type="Proteomes" id="UP000243978">
    <property type="component" value="Unassembled WGS sequence"/>
</dbReference>
<dbReference type="InterPro" id="IPR019887">
    <property type="entry name" value="Tscrpt_reg_AsnC/Lrp_C"/>
</dbReference>
<dbReference type="InterPro" id="IPR036388">
    <property type="entry name" value="WH-like_DNA-bd_sf"/>
</dbReference>
<dbReference type="PANTHER" id="PTHR30154:SF46">
    <property type="entry name" value="TRANSCRIPTIONAL REGULATORY PROTEIN"/>
    <property type="match status" value="1"/>
</dbReference>